<dbReference type="InterPro" id="IPR000873">
    <property type="entry name" value="AMP-dep_synth/lig_dom"/>
</dbReference>
<dbReference type="EMBL" id="JAUOEL010000022">
    <property type="protein sequence ID" value="MDO5977258.1"/>
    <property type="molecule type" value="Genomic_DNA"/>
</dbReference>
<dbReference type="InterPro" id="IPR010071">
    <property type="entry name" value="AA_adenyl_dom"/>
</dbReference>
<dbReference type="Proteomes" id="UP001176806">
    <property type="component" value="Unassembled WGS sequence"/>
</dbReference>
<sequence>MESFIKKLEELNLFLVKKEENLVLRGLKGKLNEEDKDKIKNNKEIISFIKTNKKELLQYLDKRSLIDSFYKLSPLQEGMLFHGLYDESSKTYVEQMSVDFPKGVVVEVLKASWNYVIENHSILRTSFLYEELSIPLQCVYKRVRLPFEELDYSTLKHSEKTKKLEQFLIQDCEKGFAFNEVPLLRITLIKTGDLSYTMVFTHHHILMDGWSCAILMEELLVAYEAFLKGETLPEIKEDLYEDYIKYIQKNDVELEDQFWKGYVKNLKAPSVLPFLETTDLRNKGIGNNKTLFLNIEAEFTTRLMQYAKKHRLTMNSIIQGVWALLLSRYTGAPDVVYGVTVSGRPTDLEKSEQRLGLYINTLPFYSHITHNDTVVNWLTALQLNTVSSREYQYTSLAKIQGFSGVKGDLFDSILVFENYPVSEVLKTGSNVLDVSNIKTKEQSNYLLTIAVNLGQQLSIEFNYNDQLLESSTIEMIKNHFNTVLEQLLISSDLTRVSDIDILTKEESDQLIYGFNPSENALAKGETIVSLFEEQVGKNPNNTSVVFQGTTMTYAELDKRSNQLAHYLIEEYAIQKEDFIGVKLDRSDELIISLIAILKTGGAYLPIDPNYPKNRIEYIESDSQCKVSITPKLFSDFKIKESKYKEKSPKVSIQSDTLAYIIYTSGSTGRPKGVMIEHGGIVNTVTAQINHFSIRNSEHCLQFSNQSFDASIWEILITLLSGSKLFIIEEAIKSDIALMTNFINDNKITWVTLPPAFVKLIDIANLHTVKTLITAGEEAPIAKAKAFSKKGKYINAYGPTETSICATVFDGKIEDKVSIGKPIANTKVYILSDDLQLQPLLVVGELCVSGVGVARGYVNNPELTSDKFVLDPFISGDRMYRTGDLARWLADGT</sequence>
<evidence type="ECO:0000259" key="2">
    <source>
        <dbReference type="Pfam" id="PF00668"/>
    </source>
</evidence>
<dbReference type="SUPFAM" id="SSF56801">
    <property type="entry name" value="Acetyl-CoA synthetase-like"/>
    <property type="match status" value="1"/>
</dbReference>
<proteinExistence type="predicted"/>
<feature type="domain" description="AMP-dependent synthetase/ligase" evidence="1">
    <location>
        <begin position="531"/>
        <end position="856"/>
    </location>
</feature>
<comment type="caution">
    <text evidence="3">The sequence shown here is derived from an EMBL/GenBank/DDBJ whole genome shotgun (WGS) entry which is preliminary data.</text>
</comment>
<dbReference type="RefSeq" id="WP_303304585.1">
    <property type="nucleotide sequence ID" value="NZ_JAUOEL010000022.1"/>
</dbReference>
<keyword evidence="4" id="KW-1185">Reference proteome</keyword>
<feature type="domain" description="Condensation" evidence="2">
    <location>
        <begin position="68"/>
        <end position="510"/>
    </location>
</feature>
<dbReference type="InterPro" id="IPR001242">
    <property type="entry name" value="Condensation_dom"/>
</dbReference>
<dbReference type="Pfam" id="PF00501">
    <property type="entry name" value="AMP-binding"/>
    <property type="match status" value="1"/>
</dbReference>
<evidence type="ECO:0000313" key="4">
    <source>
        <dbReference type="Proteomes" id="UP001176806"/>
    </source>
</evidence>
<dbReference type="Gene3D" id="3.30.559.30">
    <property type="entry name" value="Nonribosomal peptide synthetase, condensation domain"/>
    <property type="match status" value="1"/>
</dbReference>
<dbReference type="Gene3D" id="2.30.38.10">
    <property type="entry name" value="Luciferase, Domain 3"/>
    <property type="match status" value="1"/>
</dbReference>
<dbReference type="CDD" id="cd05930">
    <property type="entry name" value="A_NRPS"/>
    <property type="match status" value="1"/>
</dbReference>
<dbReference type="NCBIfam" id="TIGR01733">
    <property type="entry name" value="AA-adenyl-dom"/>
    <property type="match status" value="1"/>
</dbReference>
<dbReference type="CDD" id="cd19543">
    <property type="entry name" value="DCL_NRPS"/>
    <property type="match status" value="1"/>
</dbReference>
<organism evidence="3 4">
    <name type="scientific">Flavivirga jejuensis</name>
    <dbReference type="NCBI Taxonomy" id="870487"/>
    <lineage>
        <taxon>Bacteria</taxon>
        <taxon>Pseudomonadati</taxon>
        <taxon>Bacteroidota</taxon>
        <taxon>Flavobacteriia</taxon>
        <taxon>Flavobacteriales</taxon>
        <taxon>Flavobacteriaceae</taxon>
        <taxon>Flavivirga</taxon>
    </lineage>
</organism>
<reference evidence="3" key="1">
    <citation type="submission" date="2023-07" db="EMBL/GenBank/DDBJ databases">
        <title>Two novel species in the genus Flavivirga.</title>
        <authorList>
            <person name="Kwon K."/>
        </authorList>
    </citation>
    <scope>NUCLEOTIDE SEQUENCE</scope>
    <source>
        <strain evidence="3">KACC 14158</strain>
    </source>
</reference>
<dbReference type="InterPro" id="IPR020845">
    <property type="entry name" value="AMP-binding_CS"/>
</dbReference>
<dbReference type="PRINTS" id="PR00154">
    <property type="entry name" value="AMPBINDING"/>
</dbReference>
<dbReference type="InterPro" id="IPR020459">
    <property type="entry name" value="AMP-binding"/>
</dbReference>
<name>A0ABT8WVS4_9FLAO</name>
<dbReference type="SUPFAM" id="SSF52777">
    <property type="entry name" value="CoA-dependent acyltransferases"/>
    <property type="match status" value="2"/>
</dbReference>
<feature type="non-terminal residue" evidence="3">
    <location>
        <position position="892"/>
    </location>
</feature>
<protein>
    <submittedName>
        <fullName evidence="3">Amino acid adenylation domain-containing protein</fullName>
    </submittedName>
</protein>
<evidence type="ECO:0000259" key="1">
    <source>
        <dbReference type="Pfam" id="PF00501"/>
    </source>
</evidence>
<accession>A0ABT8WVS4</accession>
<dbReference type="Gene3D" id="3.40.50.980">
    <property type="match status" value="2"/>
</dbReference>
<dbReference type="PANTHER" id="PTHR45527">
    <property type="entry name" value="NONRIBOSOMAL PEPTIDE SYNTHETASE"/>
    <property type="match status" value="1"/>
</dbReference>
<dbReference type="InterPro" id="IPR023213">
    <property type="entry name" value="CAT-like_dom_sf"/>
</dbReference>
<dbReference type="PANTHER" id="PTHR45527:SF1">
    <property type="entry name" value="FATTY ACID SYNTHASE"/>
    <property type="match status" value="1"/>
</dbReference>
<evidence type="ECO:0000313" key="3">
    <source>
        <dbReference type="EMBL" id="MDO5977258.1"/>
    </source>
</evidence>
<dbReference type="PROSITE" id="PS00455">
    <property type="entry name" value="AMP_BINDING"/>
    <property type="match status" value="1"/>
</dbReference>
<gene>
    <name evidence="3" type="ORF">Q4Q40_23965</name>
</gene>
<dbReference type="Gene3D" id="3.30.559.10">
    <property type="entry name" value="Chloramphenicol acetyltransferase-like domain"/>
    <property type="match status" value="1"/>
</dbReference>
<dbReference type="Pfam" id="PF00668">
    <property type="entry name" value="Condensation"/>
    <property type="match status" value="1"/>
</dbReference>